<organism evidence="1">
    <name type="scientific">Arundo donax</name>
    <name type="common">Giant reed</name>
    <name type="synonym">Donax arundinaceus</name>
    <dbReference type="NCBI Taxonomy" id="35708"/>
    <lineage>
        <taxon>Eukaryota</taxon>
        <taxon>Viridiplantae</taxon>
        <taxon>Streptophyta</taxon>
        <taxon>Embryophyta</taxon>
        <taxon>Tracheophyta</taxon>
        <taxon>Spermatophyta</taxon>
        <taxon>Magnoliopsida</taxon>
        <taxon>Liliopsida</taxon>
        <taxon>Poales</taxon>
        <taxon>Poaceae</taxon>
        <taxon>PACMAD clade</taxon>
        <taxon>Arundinoideae</taxon>
        <taxon>Arundineae</taxon>
        <taxon>Arundo</taxon>
    </lineage>
</organism>
<sequence length="16" mass="1984">MTCSMNSYQLEFPNYR</sequence>
<reference evidence="1" key="2">
    <citation type="journal article" date="2015" name="Data Brief">
        <title>Shoot transcriptome of the giant reed, Arundo donax.</title>
        <authorList>
            <person name="Barrero R.A."/>
            <person name="Guerrero F.D."/>
            <person name="Moolhuijzen P."/>
            <person name="Goolsby J.A."/>
            <person name="Tidwell J."/>
            <person name="Bellgard S.E."/>
            <person name="Bellgard M.I."/>
        </authorList>
    </citation>
    <scope>NUCLEOTIDE SEQUENCE</scope>
    <source>
        <tissue evidence="1">Shoot tissue taken approximately 20 cm above the soil surface</tissue>
    </source>
</reference>
<protein>
    <submittedName>
        <fullName evidence="1">Uncharacterized protein</fullName>
    </submittedName>
</protein>
<name>A0A0A8YZ81_ARUDO</name>
<proteinExistence type="predicted"/>
<evidence type="ECO:0000313" key="1">
    <source>
        <dbReference type="EMBL" id="JAD30723.1"/>
    </source>
</evidence>
<dbReference type="AlphaFoldDB" id="A0A0A8YZ81"/>
<reference evidence="1" key="1">
    <citation type="submission" date="2014-09" db="EMBL/GenBank/DDBJ databases">
        <authorList>
            <person name="Magalhaes I.L.F."/>
            <person name="Oliveira U."/>
            <person name="Santos F.R."/>
            <person name="Vidigal T.H.D.A."/>
            <person name="Brescovit A.D."/>
            <person name="Santos A.J."/>
        </authorList>
    </citation>
    <scope>NUCLEOTIDE SEQUENCE</scope>
    <source>
        <tissue evidence="1">Shoot tissue taken approximately 20 cm above the soil surface</tissue>
    </source>
</reference>
<dbReference type="EMBL" id="GBRH01267172">
    <property type="protein sequence ID" value="JAD30723.1"/>
    <property type="molecule type" value="Transcribed_RNA"/>
</dbReference>
<accession>A0A0A8YZ81</accession>